<feature type="chain" id="PRO_5012916788" description="Putative auto-transporter adhesin head GIN domain-containing protein" evidence="1">
    <location>
        <begin position="20"/>
        <end position="238"/>
    </location>
</feature>
<dbReference type="PANTHER" id="PTHR39200">
    <property type="entry name" value="HYPOTHETICAL EXPORTED PROTEIN"/>
    <property type="match status" value="1"/>
</dbReference>
<organism evidence="3">
    <name type="scientific">uncultured Dysgonomonas sp</name>
    <dbReference type="NCBI Taxonomy" id="206096"/>
    <lineage>
        <taxon>Bacteria</taxon>
        <taxon>Pseudomonadati</taxon>
        <taxon>Bacteroidota</taxon>
        <taxon>Bacteroidia</taxon>
        <taxon>Bacteroidales</taxon>
        <taxon>Dysgonomonadaceae</taxon>
        <taxon>Dysgonomonas</taxon>
        <taxon>environmental samples</taxon>
    </lineage>
</organism>
<evidence type="ECO:0000259" key="2">
    <source>
        <dbReference type="Pfam" id="PF10988"/>
    </source>
</evidence>
<keyword evidence="1" id="KW-0732">Signal</keyword>
<dbReference type="AlphaFoldDB" id="A0A212J627"/>
<dbReference type="InterPro" id="IPR021255">
    <property type="entry name" value="DUF2807"/>
</dbReference>
<accession>A0A212J627</accession>
<evidence type="ECO:0000256" key="1">
    <source>
        <dbReference type="SAM" id="SignalP"/>
    </source>
</evidence>
<gene>
    <name evidence="3" type="ORF">KL86DYS1_11258</name>
</gene>
<feature type="domain" description="Putative auto-transporter adhesin head GIN" evidence="2">
    <location>
        <begin position="40"/>
        <end position="222"/>
    </location>
</feature>
<dbReference type="PANTHER" id="PTHR39200:SF1">
    <property type="entry name" value="AUTO-TRANSPORTER ADHESIN HEAD GIN DOMAIN-CONTAINING PROTEIN-RELATED"/>
    <property type="match status" value="1"/>
</dbReference>
<dbReference type="RefSeq" id="WP_296939100.1">
    <property type="nucleotide sequence ID" value="NZ_LT599032.1"/>
</dbReference>
<dbReference type="Pfam" id="PF10988">
    <property type="entry name" value="DUF2807"/>
    <property type="match status" value="1"/>
</dbReference>
<feature type="signal peptide" evidence="1">
    <location>
        <begin position="1"/>
        <end position="19"/>
    </location>
</feature>
<sequence length="238" mass="25111">MKTLLYTIGITLLVLSAQSCSFNSVRGNGNITENEVNISDYKEIEFSGGSSIVYEQKPDAAPYLRIETDENIFPLLIVESNNGILSIKNKENVSPTKYNIYTNSTALARVSASGSIKLHIKGKLETTDLVLSVSGSANILGDSIVAQSVVTKVSGSGDITMTGKTTKMESSISGSGKTNTMNMIADTVTCSVSGSGNFSVYAEKLLTVRVSGSGNVEYRGNAQVDQAISGSGKVVKVQ</sequence>
<dbReference type="Gene3D" id="2.160.20.120">
    <property type="match status" value="1"/>
</dbReference>
<protein>
    <recommendedName>
        <fullName evidence="2">Putative auto-transporter adhesin head GIN domain-containing protein</fullName>
    </recommendedName>
</protein>
<dbReference type="EMBL" id="FLUM01000001">
    <property type="protein sequence ID" value="SBV94919.1"/>
    <property type="molecule type" value="Genomic_DNA"/>
</dbReference>
<name>A0A212J627_9BACT</name>
<reference evidence="3" key="1">
    <citation type="submission" date="2016-04" db="EMBL/GenBank/DDBJ databases">
        <authorList>
            <person name="Evans L.H."/>
            <person name="Alamgir A."/>
            <person name="Owens N."/>
            <person name="Weber N.D."/>
            <person name="Virtaneva K."/>
            <person name="Barbian K."/>
            <person name="Babar A."/>
            <person name="Rosenke K."/>
        </authorList>
    </citation>
    <scope>NUCLEOTIDE SEQUENCE</scope>
    <source>
        <strain evidence="3">86-1</strain>
    </source>
</reference>
<evidence type="ECO:0000313" key="3">
    <source>
        <dbReference type="EMBL" id="SBV94919.1"/>
    </source>
</evidence>
<dbReference type="PROSITE" id="PS51257">
    <property type="entry name" value="PROKAR_LIPOPROTEIN"/>
    <property type="match status" value="1"/>
</dbReference>
<proteinExistence type="predicted"/>